<evidence type="ECO:0000256" key="3">
    <source>
        <dbReference type="ARBA" id="ARBA00007725"/>
    </source>
</evidence>
<evidence type="ECO:0000256" key="4">
    <source>
        <dbReference type="ARBA" id="ARBA00022475"/>
    </source>
</evidence>
<evidence type="ECO:0000313" key="10">
    <source>
        <dbReference type="EMBL" id="MEJ8567137.1"/>
    </source>
</evidence>
<feature type="transmembrane region" description="Helical" evidence="9">
    <location>
        <begin position="306"/>
        <end position="330"/>
    </location>
</feature>
<comment type="caution">
    <text evidence="10">The sequence shown here is derived from an EMBL/GenBank/DDBJ whole genome shotgun (WGS) entry which is preliminary data.</text>
</comment>
<keyword evidence="4" id="KW-1003">Cell membrane</keyword>
<dbReference type="InterPro" id="IPR030923">
    <property type="entry name" value="LptG"/>
</dbReference>
<comment type="subcellular location">
    <subcellularLocation>
        <location evidence="2">Cell membrane</location>
        <topology evidence="2">Multi-pass membrane protein</topology>
    </subcellularLocation>
</comment>
<dbReference type="GO" id="GO:0055085">
    <property type="term" value="P:transmembrane transport"/>
    <property type="evidence" value="ECO:0007669"/>
    <property type="project" value="InterPro"/>
</dbReference>
<keyword evidence="11" id="KW-1185">Reference proteome</keyword>
<dbReference type="GO" id="GO:0015920">
    <property type="term" value="P:lipopolysaccharide transport"/>
    <property type="evidence" value="ECO:0007669"/>
    <property type="project" value="TreeGrafter"/>
</dbReference>
<evidence type="ECO:0000313" key="11">
    <source>
        <dbReference type="Proteomes" id="UP001359886"/>
    </source>
</evidence>
<gene>
    <name evidence="10" type="primary">lptG</name>
    <name evidence="10" type="ORF">V3330_05820</name>
</gene>
<dbReference type="AlphaFoldDB" id="A0AAW9R7K2"/>
<comment type="similarity">
    <text evidence="3">Belongs to the LptF/LptG family.</text>
</comment>
<feature type="transmembrane region" description="Helical" evidence="9">
    <location>
        <begin position="276"/>
        <end position="294"/>
    </location>
</feature>
<protein>
    <submittedName>
        <fullName evidence="10">LPS export ABC transporter permease LptG</fullName>
    </submittedName>
</protein>
<dbReference type="Pfam" id="PF03739">
    <property type="entry name" value="LptF_LptG"/>
    <property type="match status" value="1"/>
</dbReference>
<keyword evidence="7 9" id="KW-0472">Membrane</keyword>
<feature type="transmembrane region" description="Helical" evidence="9">
    <location>
        <begin position="336"/>
        <end position="355"/>
    </location>
</feature>
<evidence type="ECO:0000256" key="2">
    <source>
        <dbReference type="ARBA" id="ARBA00004651"/>
    </source>
</evidence>
<comment type="subunit">
    <text evidence="8">Component of the lipopolysaccharide transport and assembly complex. The LptBFG transporter is composed of two ATP-binding proteins (LptB) and two transmembrane proteins (LptF and LptG).</text>
</comment>
<dbReference type="Proteomes" id="UP001359886">
    <property type="component" value="Unassembled WGS sequence"/>
</dbReference>
<sequence>MITLFDRYLMRRFLVGTLPVLLLLLILFSFLALADELEDVGQGSFTLFDAFRVVLYTAPRRIVDLMPVTLLLGGLIGLGAMANHQELIAARAAGMSRHRIGRPVLILAMGVGLVVVTAQAFLIPLAEREAGDIRARKLADASLSAERRTGFWTRSENRIVRVNEVRYGQLLTDLEVYVLDDEGRLLELVRAERATVRDPDDWRLDSVTVTRMGDWAAEEEHRESLDWPGLLSREQAGILVRPLETLAPHELVRLIGIQRANGLNDQAHRVTLWQQLSIPVALIGMALLSLPLLLGSVRMVSAGSRVVIGGFVGIAFYLVQQLTGHLAGLFSLNPPLLIMTPAVVLLIVAVYTQFLERPRPRRRRRRAR</sequence>
<dbReference type="NCBIfam" id="TIGR04408">
    <property type="entry name" value="LptG_lptG"/>
    <property type="match status" value="1"/>
</dbReference>
<evidence type="ECO:0000256" key="6">
    <source>
        <dbReference type="ARBA" id="ARBA00022989"/>
    </source>
</evidence>
<accession>A0AAW9R7K2</accession>
<evidence type="ECO:0000256" key="7">
    <source>
        <dbReference type="ARBA" id="ARBA00023136"/>
    </source>
</evidence>
<name>A0AAW9R7K2_9GAMM</name>
<dbReference type="GO" id="GO:0043190">
    <property type="term" value="C:ATP-binding cassette (ABC) transporter complex"/>
    <property type="evidence" value="ECO:0007669"/>
    <property type="project" value="InterPro"/>
</dbReference>
<proteinExistence type="inferred from homology"/>
<dbReference type="InterPro" id="IPR005495">
    <property type="entry name" value="LptG/LptF_permease"/>
</dbReference>
<feature type="transmembrane region" description="Helical" evidence="9">
    <location>
        <begin position="65"/>
        <end position="83"/>
    </location>
</feature>
<keyword evidence="5 9" id="KW-0812">Transmembrane</keyword>
<evidence type="ECO:0000256" key="5">
    <source>
        <dbReference type="ARBA" id="ARBA00022692"/>
    </source>
</evidence>
<evidence type="ECO:0000256" key="9">
    <source>
        <dbReference type="SAM" id="Phobius"/>
    </source>
</evidence>
<dbReference type="RefSeq" id="WP_354694454.1">
    <property type="nucleotide sequence ID" value="NZ_JAZHOG010000003.1"/>
</dbReference>
<comment type="function">
    <text evidence="1">Part of the ABC transporter complex LptBFG involved in the translocation of lipopolysaccharide (LPS) from the inner membrane to the outer membrane.</text>
</comment>
<evidence type="ECO:0000256" key="1">
    <source>
        <dbReference type="ARBA" id="ARBA00002265"/>
    </source>
</evidence>
<dbReference type="EMBL" id="JAZHOG010000003">
    <property type="protein sequence ID" value="MEJ8567137.1"/>
    <property type="molecule type" value="Genomic_DNA"/>
</dbReference>
<keyword evidence="6 9" id="KW-1133">Transmembrane helix</keyword>
<reference evidence="10 11" key="1">
    <citation type="submission" date="2024-02" db="EMBL/GenBank/DDBJ databases">
        <title>A novel Wenzhouxiangellaceae bacterium, isolated from coastal sediments.</title>
        <authorList>
            <person name="Du Z.-J."/>
            <person name="Ye Y.-Q."/>
            <person name="Zhang X.-Y."/>
        </authorList>
    </citation>
    <scope>NUCLEOTIDE SEQUENCE [LARGE SCALE GENOMIC DNA]</scope>
    <source>
        <strain evidence="10 11">CH-27</strain>
    </source>
</reference>
<feature type="transmembrane region" description="Helical" evidence="9">
    <location>
        <begin position="104"/>
        <end position="126"/>
    </location>
</feature>
<dbReference type="PANTHER" id="PTHR33529">
    <property type="entry name" value="SLR0882 PROTEIN-RELATED"/>
    <property type="match status" value="1"/>
</dbReference>
<evidence type="ECO:0000256" key="8">
    <source>
        <dbReference type="ARBA" id="ARBA00026081"/>
    </source>
</evidence>
<organism evidence="10 11">
    <name type="scientific">Elongatibacter sediminis</name>
    <dbReference type="NCBI Taxonomy" id="3119006"/>
    <lineage>
        <taxon>Bacteria</taxon>
        <taxon>Pseudomonadati</taxon>
        <taxon>Pseudomonadota</taxon>
        <taxon>Gammaproteobacteria</taxon>
        <taxon>Chromatiales</taxon>
        <taxon>Wenzhouxiangellaceae</taxon>
        <taxon>Elongatibacter</taxon>
    </lineage>
</organism>
<dbReference type="PANTHER" id="PTHR33529:SF2">
    <property type="entry name" value="LIPOPOLYSACCHARIDE EXPORT SYSTEM PERMEASE PROTEIN LPTG"/>
    <property type="match status" value="1"/>
</dbReference>